<dbReference type="PANTHER" id="PTHR11505">
    <property type="entry name" value="L1 TRANSPOSABLE ELEMENT-RELATED"/>
    <property type="match status" value="1"/>
</dbReference>
<dbReference type="AlphaFoldDB" id="A0AAD1W5G9"/>
<dbReference type="EMBL" id="OW240915">
    <property type="protein sequence ID" value="CAH2284134.1"/>
    <property type="molecule type" value="Genomic_DNA"/>
</dbReference>
<feature type="compositionally biased region" description="Basic and acidic residues" evidence="2">
    <location>
        <begin position="1"/>
        <end position="29"/>
    </location>
</feature>
<feature type="coiled-coil region" evidence="1">
    <location>
        <begin position="99"/>
        <end position="154"/>
    </location>
</feature>
<evidence type="ECO:0000256" key="1">
    <source>
        <dbReference type="SAM" id="Coils"/>
    </source>
</evidence>
<evidence type="ECO:0000256" key="2">
    <source>
        <dbReference type="SAM" id="MobiDB-lite"/>
    </source>
</evidence>
<evidence type="ECO:0000313" key="4">
    <source>
        <dbReference type="Proteomes" id="UP001295444"/>
    </source>
</evidence>
<dbReference type="Proteomes" id="UP001295444">
    <property type="component" value="Chromosome 04"/>
</dbReference>
<keyword evidence="1" id="KW-0175">Coiled coil</keyword>
<accession>A0AAD1W5G9</accession>
<proteinExistence type="predicted"/>
<evidence type="ECO:0008006" key="5">
    <source>
        <dbReference type="Google" id="ProtNLM"/>
    </source>
</evidence>
<evidence type="ECO:0000313" key="3">
    <source>
        <dbReference type="EMBL" id="CAH2284134.1"/>
    </source>
</evidence>
<gene>
    <name evidence="3" type="ORF">PECUL_23A025997</name>
</gene>
<protein>
    <recommendedName>
        <fullName evidence="5">L1 transposable element RRM domain-containing protein</fullName>
    </recommendedName>
</protein>
<keyword evidence="4" id="KW-1185">Reference proteome</keyword>
<dbReference type="Gene3D" id="3.30.70.1820">
    <property type="entry name" value="L1 transposable element, RRM domain"/>
    <property type="match status" value="1"/>
</dbReference>
<feature type="compositionally biased region" description="Basic and acidic residues" evidence="2">
    <location>
        <begin position="61"/>
        <end position="70"/>
    </location>
</feature>
<sequence>MKKSYETKSSTRKDKKDSLQDKPQEKTQDKSLTTYFSPQPHQTLKYRTTDMDLSSESMESEGTKKPDKEPITISLLHTSLNANLEEIKSELAVMATEIKADIKKEINILTTKLEGLEVKLKDMDFQVNLLNDNYQLALRKISDLELKVSDLEDRSRWKNLRFRNLPEKGTQDNAKQIVIEYISALGITYNPSDQLIERCHRLFKPKSPQNDLPRDIMVCFFAFDFKETILKAARLNPVSSGPFQNVKVFQDLSFETKAQRKKFGFATQIL</sequence>
<name>A0AAD1W5G9_PELCU</name>
<dbReference type="InterPro" id="IPR004244">
    <property type="entry name" value="Transposase_22"/>
</dbReference>
<feature type="region of interest" description="Disordered" evidence="2">
    <location>
        <begin position="1"/>
        <end position="70"/>
    </location>
</feature>
<reference evidence="3" key="1">
    <citation type="submission" date="2022-03" db="EMBL/GenBank/DDBJ databases">
        <authorList>
            <person name="Alioto T."/>
            <person name="Alioto T."/>
            <person name="Gomez Garrido J."/>
        </authorList>
    </citation>
    <scope>NUCLEOTIDE SEQUENCE</scope>
</reference>
<organism evidence="3 4">
    <name type="scientific">Pelobates cultripes</name>
    <name type="common">Western spadefoot toad</name>
    <dbReference type="NCBI Taxonomy" id="61616"/>
    <lineage>
        <taxon>Eukaryota</taxon>
        <taxon>Metazoa</taxon>
        <taxon>Chordata</taxon>
        <taxon>Craniata</taxon>
        <taxon>Vertebrata</taxon>
        <taxon>Euteleostomi</taxon>
        <taxon>Amphibia</taxon>
        <taxon>Batrachia</taxon>
        <taxon>Anura</taxon>
        <taxon>Pelobatoidea</taxon>
        <taxon>Pelobatidae</taxon>
        <taxon>Pelobates</taxon>
    </lineage>
</organism>
<feature type="compositionally biased region" description="Polar residues" evidence="2">
    <location>
        <begin position="30"/>
        <end position="46"/>
    </location>
</feature>